<comment type="subcellular location">
    <subcellularLocation>
        <location evidence="1">Cytoplasm</location>
    </subcellularLocation>
</comment>
<feature type="non-terminal residue" evidence="8">
    <location>
        <position position="781"/>
    </location>
</feature>
<dbReference type="Gene3D" id="1.20.1410.10">
    <property type="entry name" value="I/LWEQ domain"/>
    <property type="match status" value="1"/>
</dbReference>
<dbReference type="EMBL" id="JAIFTH010000187">
    <property type="protein sequence ID" value="KAG9510275.1"/>
    <property type="molecule type" value="Genomic_DNA"/>
</dbReference>
<dbReference type="PROSITE" id="PS50945">
    <property type="entry name" value="I_LWEQ"/>
    <property type="match status" value="1"/>
</dbReference>
<dbReference type="PROSITE" id="PS50942">
    <property type="entry name" value="ENTH"/>
    <property type="match status" value="1"/>
</dbReference>
<accession>A0ABQ7SA18</accession>
<dbReference type="PANTHER" id="PTHR10407">
    <property type="entry name" value="HUNTINGTIN INTERACTING PROTEIN 1"/>
    <property type="match status" value="1"/>
</dbReference>
<dbReference type="InterPro" id="IPR008942">
    <property type="entry name" value="ENTH_VHS"/>
</dbReference>
<dbReference type="InterPro" id="IPR013809">
    <property type="entry name" value="ENTH"/>
</dbReference>
<evidence type="ECO:0000259" key="7">
    <source>
        <dbReference type="PROSITE" id="PS50945"/>
    </source>
</evidence>
<comment type="caution">
    <text evidence="8">The sequence shown here is derived from an EMBL/GenBank/DDBJ whole genome shotgun (WGS) entry which is preliminary data.</text>
</comment>
<evidence type="ECO:0000313" key="9">
    <source>
        <dbReference type="Proteomes" id="UP000825002"/>
    </source>
</evidence>
<dbReference type="SMART" id="SM00307">
    <property type="entry name" value="ILWEQ"/>
    <property type="match status" value="1"/>
</dbReference>
<evidence type="ECO:0000256" key="3">
    <source>
        <dbReference type="ARBA" id="ARBA00022490"/>
    </source>
</evidence>
<dbReference type="Proteomes" id="UP000825002">
    <property type="component" value="Unassembled WGS sequence"/>
</dbReference>
<organism evidence="8 9">
    <name type="scientific">Fragariocoptes setiger</name>
    <dbReference type="NCBI Taxonomy" id="1670756"/>
    <lineage>
        <taxon>Eukaryota</taxon>
        <taxon>Metazoa</taxon>
        <taxon>Ecdysozoa</taxon>
        <taxon>Arthropoda</taxon>
        <taxon>Chelicerata</taxon>
        <taxon>Arachnida</taxon>
        <taxon>Acari</taxon>
        <taxon>Acariformes</taxon>
        <taxon>Trombidiformes</taxon>
        <taxon>Prostigmata</taxon>
        <taxon>Eupodina</taxon>
        <taxon>Eriophyoidea</taxon>
        <taxon>Phytoptidae</taxon>
        <taxon>Fragariocoptes</taxon>
    </lineage>
</organism>
<dbReference type="InterPro" id="IPR035964">
    <property type="entry name" value="I/LWEQ_dom_sf"/>
</dbReference>
<name>A0ABQ7SA18_9ACAR</name>
<dbReference type="Pfam" id="PF01608">
    <property type="entry name" value="I_LWEQ"/>
    <property type="match status" value="1"/>
</dbReference>
<evidence type="ECO:0000256" key="5">
    <source>
        <dbReference type="SAM" id="Coils"/>
    </source>
</evidence>
<feature type="coiled-coil region" evidence="5">
    <location>
        <begin position="354"/>
        <end position="518"/>
    </location>
</feature>
<sequence>MNPTKKLVPVSVQKALNSRSNRGSYPEREIFERSMFVSINKAITSAQCPPKEKHVRRILLGSFQNFNGQPMGAKFFFEMAPLLKLQENEVICWKFCYVLHRLLRDGHEKALQDAYHSRQVLVNLKKLWANADGQYASLIRQYSQLLLNRLHLHIRFKITDEELEKISQGDVNVQFQLACELFDCLDDILGLASKILSSFEIYRASSGTSSGQCRLVPLIACIQDSSLLYDHIVKLLFKLHNKLPATTLDGHRERFFNQYKVLKQFYINASNIQYFRTLIQVPLLSDKPPNFLVASDLSSHVAPTVIMLEQRDSPETADPLDDGLLVDLSTDFDQSVVDPSVQPGLSTDPSDFTVTELHKEIERLEKLVENLNTELAFSKFQEDRAELRDPCETTRAQQTSIEDSETVKQLKVEIEQLKSESCILKEKLRVVQADHIELVNKLRSDINELQTSLATLSNGYDKLERKLKDSEETLKSSSLNAKNYQEMVQKAGELQRERDSLMNENSQLRTQVSILETAVERKRDSLENPPQHMEQDINPENLEEMLMKELGETDRVIHEAALKIEQLGLQTRQRDSGIKLEVNEKIAESCSNLMQAVMDLIKKSRALQNEIAPSAVVSGGDANTRKEFYKRNSNWAQGLISAANVVAVAAKFFVDAADKVINGGNFSILVAAAHEIAASSTQLVVGSKVKAKNDSEMLKALVQSSKIVNELTGKVVATSKQCSQVMDQEMEKLDVTSLSLHQTKRLEMESQVRLIDLENQITKERERLGILRKQHYNSTNE</sequence>
<dbReference type="SUPFAM" id="SSF48464">
    <property type="entry name" value="ENTH/VHS domain"/>
    <property type="match status" value="1"/>
</dbReference>
<dbReference type="Pfam" id="PF07651">
    <property type="entry name" value="ANTH"/>
    <property type="match status" value="1"/>
</dbReference>
<dbReference type="SMART" id="SM00273">
    <property type="entry name" value="ENTH"/>
    <property type="match status" value="1"/>
</dbReference>
<evidence type="ECO:0000259" key="6">
    <source>
        <dbReference type="PROSITE" id="PS50942"/>
    </source>
</evidence>
<feature type="domain" description="I/LWEQ" evidence="7">
    <location>
        <begin position="534"/>
        <end position="779"/>
    </location>
</feature>
<dbReference type="PANTHER" id="PTHR10407:SF15">
    <property type="entry name" value="HUNTINGTIN INTERACTING PROTEIN 1"/>
    <property type="match status" value="1"/>
</dbReference>
<reference evidence="8 9" key="1">
    <citation type="submission" date="2020-10" db="EMBL/GenBank/DDBJ databases">
        <authorList>
            <person name="Klimov P.B."/>
            <person name="Dyachkov S.M."/>
            <person name="Chetverikov P.E."/>
        </authorList>
    </citation>
    <scope>NUCLEOTIDE SEQUENCE [LARGE SCALE GENOMIC DNA]</scope>
    <source>
        <strain evidence="8">BMOC 18-1129-001#AD2665</strain>
        <tissue evidence="8">Entire mites</tissue>
    </source>
</reference>
<keyword evidence="5" id="KW-0175">Coiled coil</keyword>
<dbReference type="InterPro" id="IPR002558">
    <property type="entry name" value="ILWEQ_dom"/>
</dbReference>
<keyword evidence="4" id="KW-0009">Actin-binding</keyword>
<dbReference type="InterPro" id="IPR011417">
    <property type="entry name" value="ANTH_dom"/>
</dbReference>
<protein>
    <submittedName>
        <fullName evidence="8">Huntingtin-interacting protein 1</fullName>
    </submittedName>
</protein>
<comment type="similarity">
    <text evidence="2">Belongs to the SLA2 family.</text>
</comment>
<gene>
    <name evidence="8" type="primary">HIP1</name>
    <name evidence="8" type="ORF">GZH46_01189</name>
</gene>
<dbReference type="SUPFAM" id="SSF109885">
    <property type="entry name" value="I/LWEQ domain"/>
    <property type="match status" value="1"/>
</dbReference>
<keyword evidence="3" id="KW-0963">Cytoplasm</keyword>
<evidence type="ECO:0000313" key="8">
    <source>
        <dbReference type="EMBL" id="KAG9510275.1"/>
    </source>
</evidence>
<dbReference type="InterPro" id="IPR030224">
    <property type="entry name" value="Sla2_fam"/>
</dbReference>
<evidence type="ECO:0000256" key="4">
    <source>
        <dbReference type="ARBA" id="ARBA00023203"/>
    </source>
</evidence>
<dbReference type="Gene3D" id="1.25.40.90">
    <property type="match status" value="1"/>
</dbReference>
<proteinExistence type="inferred from homology"/>
<evidence type="ECO:0000256" key="2">
    <source>
        <dbReference type="ARBA" id="ARBA00010135"/>
    </source>
</evidence>
<feature type="domain" description="ENTH" evidence="6">
    <location>
        <begin position="27"/>
        <end position="160"/>
    </location>
</feature>
<evidence type="ECO:0000256" key="1">
    <source>
        <dbReference type="ARBA" id="ARBA00004496"/>
    </source>
</evidence>
<keyword evidence="9" id="KW-1185">Reference proteome</keyword>